<proteinExistence type="predicted"/>
<feature type="transmembrane region" description="Helical" evidence="1">
    <location>
        <begin position="6"/>
        <end position="25"/>
    </location>
</feature>
<protein>
    <recommendedName>
        <fullName evidence="4">TIGR02281 family clan AA aspartic protease</fullName>
    </recommendedName>
</protein>
<name>A0ABP7LBJ9_9SPHN</name>
<keyword evidence="3" id="KW-1185">Reference proteome</keyword>
<evidence type="ECO:0000256" key="1">
    <source>
        <dbReference type="SAM" id="Phobius"/>
    </source>
</evidence>
<evidence type="ECO:0008006" key="4">
    <source>
        <dbReference type="Google" id="ProtNLM"/>
    </source>
</evidence>
<dbReference type="InterPro" id="IPR034122">
    <property type="entry name" value="Retropepsin-like_bacterial"/>
</dbReference>
<dbReference type="CDD" id="cd05483">
    <property type="entry name" value="retropepsin_like_bacteria"/>
    <property type="match status" value="1"/>
</dbReference>
<dbReference type="RefSeq" id="WP_344698981.1">
    <property type="nucleotide sequence ID" value="NZ_BAABBM010000001.1"/>
</dbReference>
<dbReference type="SUPFAM" id="SSF50630">
    <property type="entry name" value="Acid proteases"/>
    <property type="match status" value="1"/>
</dbReference>
<dbReference type="InterPro" id="IPR011969">
    <property type="entry name" value="Clan_AA_Asp_peptidase_C"/>
</dbReference>
<comment type="caution">
    <text evidence="2">The sequence shown here is derived from an EMBL/GenBank/DDBJ whole genome shotgun (WGS) entry which is preliminary data.</text>
</comment>
<sequence>MPTPVPEWQTLALYAFGAALLITLLQRIPVVGRLIRVAFSLGLLAFLFYIVLQQAPYQPELARLTGGLGLDDQQVAGKELRVRMGEDGHFWVHATVNGVPRRMLIDSGATITAISERTARAAKIDSGRSLAPVVLRTANGSTPAETGSVDELRAGNIVARNLRIVTAPGLGDLDVLGMNFLSKLESWRVEGSTLILVPHHPQNEAVGG</sequence>
<organism evidence="2 3">
    <name type="scientific">Sphingomonas limnosediminicola</name>
    <dbReference type="NCBI Taxonomy" id="940133"/>
    <lineage>
        <taxon>Bacteria</taxon>
        <taxon>Pseudomonadati</taxon>
        <taxon>Pseudomonadota</taxon>
        <taxon>Alphaproteobacteria</taxon>
        <taxon>Sphingomonadales</taxon>
        <taxon>Sphingomonadaceae</taxon>
        <taxon>Sphingomonas</taxon>
    </lineage>
</organism>
<feature type="transmembrane region" description="Helical" evidence="1">
    <location>
        <begin position="34"/>
        <end position="52"/>
    </location>
</feature>
<dbReference type="InterPro" id="IPR001969">
    <property type="entry name" value="Aspartic_peptidase_AS"/>
</dbReference>
<dbReference type="NCBIfam" id="TIGR02281">
    <property type="entry name" value="clan_AA_DTGA"/>
    <property type="match status" value="1"/>
</dbReference>
<dbReference type="Gene3D" id="2.40.70.10">
    <property type="entry name" value="Acid Proteases"/>
    <property type="match status" value="1"/>
</dbReference>
<dbReference type="InterPro" id="IPR021109">
    <property type="entry name" value="Peptidase_aspartic_dom_sf"/>
</dbReference>
<evidence type="ECO:0000313" key="2">
    <source>
        <dbReference type="EMBL" id="GAA3896422.1"/>
    </source>
</evidence>
<evidence type="ECO:0000313" key="3">
    <source>
        <dbReference type="Proteomes" id="UP001500827"/>
    </source>
</evidence>
<dbReference type="Pfam" id="PF13975">
    <property type="entry name" value="gag-asp_proteas"/>
    <property type="match status" value="1"/>
</dbReference>
<keyword evidence="1" id="KW-0472">Membrane</keyword>
<keyword evidence="1" id="KW-0812">Transmembrane</keyword>
<keyword evidence="1" id="KW-1133">Transmembrane helix</keyword>
<reference evidence="3" key="1">
    <citation type="journal article" date="2019" name="Int. J. Syst. Evol. Microbiol.">
        <title>The Global Catalogue of Microorganisms (GCM) 10K type strain sequencing project: providing services to taxonomists for standard genome sequencing and annotation.</title>
        <authorList>
            <consortium name="The Broad Institute Genomics Platform"/>
            <consortium name="The Broad Institute Genome Sequencing Center for Infectious Disease"/>
            <person name="Wu L."/>
            <person name="Ma J."/>
        </authorList>
    </citation>
    <scope>NUCLEOTIDE SEQUENCE [LARGE SCALE GENOMIC DNA]</scope>
    <source>
        <strain evidence="3">JCM 17543</strain>
    </source>
</reference>
<accession>A0ABP7LBJ9</accession>
<gene>
    <name evidence="2" type="ORF">GCM10022276_14260</name>
</gene>
<dbReference type="PROSITE" id="PS00141">
    <property type="entry name" value="ASP_PROTEASE"/>
    <property type="match status" value="1"/>
</dbReference>
<dbReference type="Proteomes" id="UP001500827">
    <property type="component" value="Unassembled WGS sequence"/>
</dbReference>
<dbReference type="EMBL" id="BAABBM010000001">
    <property type="protein sequence ID" value="GAA3896422.1"/>
    <property type="molecule type" value="Genomic_DNA"/>
</dbReference>